<dbReference type="Proteomes" id="UP001623592">
    <property type="component" value="Unassembled WGS sequence"/>
</dbReference>
<dbReference type="Gene3D" id="2.80.10.50">
    <property type="match status" value="2"/>
</dbReference>
<dbReference type="InterPro" id="IPR000772">
    <property type="entry name" value="Ricin_B_lectin"/>
</dbReference>
<dbReference type="InterPro" id="IPR046653">
    <property type="entry name" value="DUF6765"/>
</dbReference>
<evidence type="ECO:0000259" key="1">
    <source>
        <dbReference type="Pfam" id="PF14200"/>
    </source>
</evidence>
<comment type="caution">
    <text evidence="2">The sequence shown here is derived from an EMBL/GenBank/DDBJ whole genome shotgun (WGS) entry which is preliminary data.</text>
</comment>
<protein>
    <submittedName>
        <fullName evidence="2">DUF6765 family protein</fullName>
    </submittedName>
</protein>
<dbReference type="Pfam" id="PF14200">
    <property type="entry name" value="RicinB_lectin_2"/>
    <property type="match status" value="1"/>
</dbReference>
<dbReference type="CDD" id="cd00161">
    <property type="entry name" value="beta-trefoil_Ricin-like"/>
    <property type="match status" value="1"/>
</dbReference>
<accession>A0ABW8TCT3</accession>
<reference evidence="2 3" key="1">
    <citation type="submission" date="2024-11" db="EMBL/GenBank/DDBJ databases">
        <authorList>
            <person name="Heng Y.C."/>
            <person name="Lim A.C.H."/>
            <person name="Lee J.K.Y."/>
            <person name="Kittelmann S."/>
        </authorList>
    </citation>
    <scope>NUCLEOTIDE SEQUENCE [LARGE SCALE GENOMIC DNA]</scope>
    <source>
        <strain evidence="2 3">WILCCON 0114</strain>
    </source>
</reference>
<dbReference type="PROSITE" id="PS50231">
    <property type="entry name" value="RICIN_B_LECTIN"/>
    <property type="match status" value="1"/>
</dbReference>
<dbReference type="InterPro" id="IPR035992">
    <property type="entry name" value="Ricin_B-like_lectins"/>
</dbReference>
<keyword evidence="3" id="KW-1185">Reference proteome</keyword>
<feature type="domain" description="Ricin B lectin" evidence="1">
    <location>
        <begin position="581"/>
        <end position="667"/>
    </location>
</feature>
<name>A0ABW8TCT3_9CLOT</name>
<dbReference type="SUPFAM" id="SSF50370">
    <property type="entry name" value="Ricin B-like lectins"/>
    <property type="match status" value="1"/>
</dbReference>
<proteinExistence type="predicted"/>
<dbReference type="EMBL" id="JBJIAA010000002">
    <property type="protein sequence ID" value="MFL0249533.1"/>
    <property type="molecule type" value="Genomic_DNA"/>
</dbReference>
<gene>
    <name evidence="2" type="ORF">ACJDT4_03790</name>
</gene>
<dbReference type="Pfam" id="PF20551">
    <property type="entry name" value="DUF6765"/>
    <property type="match status" value="1"/>
</dbReference>
<evidence type="ECO:0000313" key="2">
    <source>
        <dbReference type="EMBL" id="MFL0249533.1"/>
    </source>
</evidence>
<evidence type="ECO:0000313" key="3">
    <source>
        <dbReference type="Proteomes" id="UP001623592"/>
    </source>
</evidence>
<sequence>MNMDFHYYATYVAARLAGYKFNDSQIIAYASQYVNDYTKNKINKDLTPGLVPIPTSQTYNEIAKYDLDRTWSETHLIETSRIYIPFHFLPGNYGSNLNKKIYTGKKLDESHINYKFQYDAEAEEQFKFLCLPNSILVSKIINDIIDNHTEKPYLLELIGLRLHAMSDTWSHANFVGIPAWFINNTASNVYEIDNESINSIKLTTSWPLTTVSKYEGCEEASPNKPSYVSYVYFGHRRLGHIPDYPYIKYKYKPQWSNEFIVRDNFSDFIKAFKQMIWALKCIKNKETFSVNIYETLDKEVENIIRKILKTKTHNQTNIWKENIAKIKVNNKPLEVPEDYDENKWLKTAEMSSNKISTNYYNFNASAILHLDFVKNALKDEKIFIDEIPEENILDVTIQNKNGEFIGNSENDYLIYPKLGNTQTKLSIIKPNNEVLKSGDIIKIKTNDHTTGEYCYLGAWTKLSFYYYKKDFNTSKQKWRIEKVDHSIDDVIRSGDPVYIENLYFSEQPYMAYYKYLNGNFYLNTVSKKTERTVWHINSYIQEDKYYNIVVKHSRKYLKVQNDETKDSAKIVQFHQDESDSEKFKFIPCGNGYYYIVAKHSQKCLQIENNSTNDWSSVVQSSLKRSENNKRFKLIPCGNGYYNILAKHSQKCLEVENNALTDSAHIVQQHFKALDNQKFKLKLVK</sequence>
<organism evidence="2 3">
    <name type="scientific">Clostridium neuense</name>
    <dbReference type="NCBI Taxonomy" id="1728934"/>
    <lineage>
        <taxon>Bacteria</taxon>
        <taxon>Bacillati</taxon>
        <taxon>Bacillota</taxon>
        <taxon>Clostridia</taxon>
        <taxon>Eubacteriales</taxon>
        <taxon>Clostridiaceae</taxon>
        <taxon>Clostridium</taxon>
    </lineage>
</organism>
<dbReference type="RefSeq" id="WP_406786198.1">
    <property type="nucleotide sequence ID" value="NZ_JBJIAA010000002.1"/>
</dbReference>